<dbReference type="Proteomes" id="UP000012960">
    <property type="component" value="Unplaced"/>
</dbReference>
<reference evidence="1" key="1">
    <citation type="submission" date="2021-03" db="EMBL/GenBank/DDBJ databases">
        <authorList>
            <consortium name="Genoscope - CEA"/>
            <person name="William W."/>
        </authorList>
    </citation>
    <scope>NUCLEOTIDE SEQUENCE</scope>
    <source>
        <strain evidence="1">Doubled-haploid Pahang</strain>
    </source>
</reference>
<dbReference type="EMBL" id="HG996476">
    <property type="protein sequence ID" value="CAG1853717.1"/>
    <property type="molecule type" value="Genomic_DNA"/>
</dbReference>
<keyword evidence="3" id="KW-1185">Reference proteome</keyword>
<dbReference type="AlphaFoldDB" id="A0A804KWZ4"/>
<gene>
    <name evidence="1" type="ORF">GSMUA_319430.1</name>
</gene>
<evidence type="ECO:0000313" key="3">
    <source>
        <dbReference type="Proteomes" id="UP000012960"/>
    </source>
</evidence>
<evidence type="ECO:0000313" key="2">
    <source>
        <dbReference type="EnsemblPlants" id="Ma10_p16510.1"/>
    </source>
</evidence>
<reference evidence="2" key="2">
    <citation type="submission" date="2021-05" db="UniProtKB">
        <authorList>
            <consortium name="EnsemblPlants"/>
        </authorList>
    </citation>
    <scope>IDENTIFICATION</scope>
    <source>
        <strain evidence="2">subsp. malaccensis</strain>
    </source>
</reference>
<proteinExistence type="predicted"/>
<organism evidence="2 3">
    <name type="scientific">Musa acuminata subsp. malaccensis</name>
    <name type="common">Wild banana</name>
    <name type="synonym">Musa malaccensis</name>
    <dbReference type="NCBI Taxonomy" id="214687"/>
    <lineage>
        <taxon>Eukaryota</taxon>
        <taxon>Viridiplantae</taxon>
        <taxon>Streptophyta</taxon>
        <taxon>Embryophyta</taxon>
        <taxon>Tracheophyta</taxon>
        <taxon>Spermatophyta</taxon>
        <taxon>Magnoliopsida</taxon>
        <taxon>Liliopsida</taxon>
        <taxon>Zingiberales</taxon>
        <taxon>Musaceae</taxon>
        <taxon>Musa</taxon>
    </lineage>
</organism>
<protein>
    <submittedName>
        <fullName evidence="1">(wild Malaysian banana) hypothetical protein</fullName>
    </submittedName>
</protein>
<dbReference type="EnsemblPlants" id="Ma10_t16510.1">
    <property type="protein sequence ID" value="Ma10_p16510.1"/>
    <property type="gene ID" value="Ma10_g16510"/>
</dbReference>
<accession>A0A804KWZ4</accession>
<name>A0A804KWZ4_MUSAM</name>
<dbReference type="Gramene" id="Ma10_t16510.1">
    <property type="protein sequence ID" value="Ma10_p16510.1"/>
    <property type="gene ID" value="Ma10_g16510"/>
</dbReference>
<evidence type="ECO:0000313" key="1">
    <source>
        <dbReference type="EMBL" id="CAG1853717.1"/>
    </source>
</evidence>
<dbReference type="InParanoid" id="A0A804KWZ4"/>
<sequence length="94" mass="10507">MERKGRGEGGRRYRASTWPASMDLKREHERLVIEPGLAALTYIQLDGNMKTMEKSWSRPPEELKGVAQFEGGRTWWPESASTASACTPPPPPPP</sequence>